<gene>
    <name evidence="2" type="ORF">GCM10023224_42090</name>
</gene>
<keyword evidence="3" id="KW-1185">Reference proteome</keyword>
<evidence type="ECO:0000313" key="2">
    <source>
        <dbReference type="EMBL" id="GAA4952892.1"/>
    </source>
</evidence>
<evidence type="ECO:0000313" key="3">
    <source>
        <dbReference type="Proteomes" id="UP001499993"/>
    </source>
</evidence>
<feature type="compositionally biased region" description="Acidic residues" evidence="1">
    <location>
        <begin position="39"/>
        <end position="66"/>
    </location>
</feature>
<dbReference type="Proteomes" id="UP001499993">
    <property type="component" value="Unassembled WGS sequence"/>
</dbReference>
<organism evidence="2 3">
    <name type="scientific">Streptomonospora halophila</name>
    <dbReference type="NCBI Taxonomy" id="427369"/>
    <lineage>
        <taxon>Bacteria</taxon>
        <taxon>Bacillati</taxon>
        <taxon>Actinomycetota</taxon>
        <taxon>Actinomycetes</taxon>
        <taxon>Streptosporangiales</taxon>
        <taxon>Nocardiopsidaceae</taxon>
        <taxon>Streptomonospora</taxon>
    </lineage>
</organism>
<feature type="region of interest" description="Disordered" evidence="1">
    <location>
        <begin position="24"/>
        <end position="69"/>
    </location>
</feature>
<name>A0ABP9GTY5_9ACTN</name>
<sequence length="97" mass="10191">MAESAGRRRPGGCRDPPQLLAEVEEAPDPAGALLSLAPEESDFAEEESDPDDDPEDEPESDPEDADSLFAVAPDSPFALAPEAAVDDRSGEALLSVR</sequence>
<dbReference type="EMBL" id="BAABIK010000028">
    <property type="protein sequence ID" value="GAA4952892.1"/>
    <property type="molecule type" value="Genomic_DNA"/>
</dbReference>
<proteinExistence type="predicted"/>
<reference evidence="3" key="1">
    <citation type="journal article" date="2019" name="Int. J. Syst. Evol. Microbiol.">
        <title>The Global Catalogue of Microorganisms (GCM) 10K type strain sequencing project: providing services to taxonomists for standard genome sequencing and annotation.</title>
        <authorList>
            <consortium name="The Broad Institute Genomics Platform"/>
            <consortium name="The Broad Institute Genome Sequencing Center for Infectious Disease"/>
            <person name="Wu L."/>
            <person name="Ma J."/>
        </authorList>
    </citation>
    <scope>NUCLEOTIDE SEQUENCE [LARGE SCALE GENOMIC DNA]</scope>
    <source>
        <strain evidence="3">JCM 18123</strain>
    </source>
</reference>
<protein>
    <submittedName>
        <fullName evidence="2">Uncharacterized protein</fullName>
    </submittedName>
</protein>
<accession>A0ABP9GTY5</accession>
<comment type="caution">
    <text evidence="2">The sequence shown here is derived from an EMBL/GenBank/DDBJ whole genome shotgun (WGS) entry which is preliminary data.</text>
</comment>
<evidence type="ECO:0000256" key="1">
    <source>
        <dbReference type="SAM" id="MobiDB-lite"/>
    </source>
</evidence>